<evidence type="ECO:0000256" key="12">
    <source>
        <dbReference type="ARBA" id="ARBA00022989"/>
    </source>
</evidence>
<feature type="transmembrane region" description="Helical" evidence="20">
    <location>
        <begin position="179"/>
        <end position="201"/>
    </location>
</feature>
<comment type="function">
    <text evidence="1 20">Component of the ubiquinol-cytochrome c reductase complex (complex III or cytochrome b-c1 complex) that is part of the mitochondrial respiratory chain. The b-c1 complex mediates electron transfer from ubiquinol to cytochrome c. Contributes to the generation of a proton gradient across the mitochondrial membrane that is then used for ATP synthesis.</text>
</comment>
<reference evidence="23" key="1">
    <citation type="submission" date="2022-03" db="EMBL/GenBank/DDBJ databases">
        <authorList>
            <person name="Liang L."/>
            <person name="Bian X."/>
        </authorList>
    </citation>
    <scope>NUCLEOTIDE SEQUENCE</scope>
</reference>
<keyword evidence="6 19" id="KW-0349">Heme</keyword>
<dbReference type="PROSITE" id="PS51002">
    <property type="entry name" value="CYTB_NTER"/>
    <property type="match status" value="1"/>
</dbReference>
<keyword evidence="13 19" id="KW-0408">Iron</keyword>
<dbReference type="InterPro" id="IPR005797">
    <property type="entry name" value="Cyt_b/b6_N"/>
</dbReference>
<name>A0A9E8D2D7_9ORTH</name>
<dbReference type="InterPro" id="IPR027387">
    <property type="entry name" value="Cytb/b6-like_sf"/>
</dbReference>
<feature type="binding site" description="axial binding residue" evidence="19">
    <location>
        <position position="183"/>
    </location>
    <ligand>
        <name>heme b</name>
        <dbReference type="ChEBI" id="CHEBI:60344"/>
        <label>b562</label>
    </ligand>
    <ligandPart>
        <name>Fe</name>
        <dbReference type="ChEBI" id="CHEBI:18248"/>
    </ligandPart>
</feature>
<gene>
    <name evidence="23" type="primary">CYTB</name>
</gene>
<dbReference type="SUPFAM" id="SSF81648">
    <property type="entry name" value="a domain/subunit of cytochrome bc1 complex (Ubiquinol-cytochrome c reductase)"/>
    <property type="match status" value="1"/>
</dbReference>
<evidence type="ECO:0000256" key="13">
    <source>
        <dbReference type="ARBA" id="ARBA00023004"/>
    </source>
</evidence>
<evidence type="ECO:0000256" key="16">
    <source>
        <dbReference type="ARBA" id="ARBA00023136"/>
    </source>
</evidence>
<comment type="subunit">
    <text evidence="3">The main subunits of complex b-c1 are: cytochrome b, cytochrome c1 and the Rieske protein.</text>
</comment>
<evidence type="ECO:0000259" key="22">
    <source>
        <dbReference type="PROSITE" id="PS51003"/>
    </source>
</evidence>
<dbReference type="PROSITE" id="PS51003">
    <property type="entry name" value="CYTB_CTER"/>
    <property type="match status" value="1"/>
</dbReference>
<dbReference type="GO" id="GO:0006122">
    <property type="term" value="P:mitochondrial electron transport, ubiquinol to cytochrome c"/>
    <property type="evidence" value="ECO:0007669"/>
    <property type="project" value="TreeGrafter"/>
</dbReference>
<dbReference type="InterPro" id="IPR030689">
    <property type="entry name" value="Cytochrome_b"/>
</dbReference>
<feature type="binding site" description="axial binding residue" evidence="19">
    <location>
        <position position="98"/>
    </location>
    <ligand>
        <name>heme b</name>
        <dbReference type="ChEBI" id="CHEBI:60344"/>
        <label>b566</label>
    </ligand>
    <ligandPart>
        <name>Fe</name>
        <dbReference type="ChEBI" id="CHEBI:18248"/>
    </ligandPart>
</feature>
<dbReference type="EMBL" id="OM913480">
    <property type="protein sequence ID" value="UZG90802.1"/>
    <property type="molecule type" value="Genomic_DNA"/>
</dbReference>
<evidence type="ECO:0000259" key="21">
    <source>
        <dbReference type="PROSITE" id="PS51002"/>
    </source>
</evidence>
<evidence type="ECO:0000256" key="20">
    <source>
        <dbReference type="RuleBase" id="RU362117"/>
    </source>
</evidence>
<dbReference type="GO" id="GO:0045275">
    <property type="term" value="C:respiratory chain complex III"/>
    <property type="evidence" value="ECO:0007669"/>
    <property type="project" value="InterPro"/>
</dbReference>
<evidence type="ECO:0000256" key="9">
    <source>
        <dbReference type="ARBA" id="ARBA00022723"/>
    </source>
</evidence>
<feature type="transmembrane region" description="Helical" evidence="20">
    <location>
        <begin position="324"/>
        <end position="341"/>
    </location>
</feature>
<evidence type="ECO:0000256" key="19">
    <source>
        <dbReference type="PIRSR" id="PIRSR038885-2"/>
    </source>
</evidence>
<dbReference type="CDD" id="cd00284">
    <property type="entry name" value="Cytochrome_b_N"/>
    <property type="match status" value="1"/>
</dbReference>
<sequence length="378" mass="42977">MNKPMRTSHPLFKIANSALVDLPAPSNISAWWNFGSLLGLCLMIQIATGLFLAMHYTANIDLAFNSVAHICRDVNYGWFLRTLHANGASFFFICLYLHVGRGMYYGSYNYMHTWMTGIIILFLVMGTAFMGYVLPWGQMSFWGATVITNLLSAIPYLGTDLVQWVWGGFSVDNATLTRFFTFHFVLPFIVAAAVMIHLLFLHQTGSNNPLGLNSDVDKIPFHPYFSFKDLFGFIIMVASLIFLSLLEPYMLGDPDNFTPANPLVTPVHIQPEWYFLFAYAILRSIPNKLGGVIALVMSIAILMILPFYNSNSFRGIQFYPLNQILFWSMTTIVILLTWIGARPVEDPYILTGQILTVLYFAYYLINPFVLMMWDNLMN</sequence>
<dbReference type="Pfam" id="PF00033">
    <property type="entry name" value="Cytochrome_B"/>
    <property type="match status" value="1"/>
</dbReference>
<evidence type="ECO:0000256" key="3">
    <source>
        <dbReference type="ARBA" id="ARBA00011649"/>
    </source>
</evidence>
<dbReference type="InterPro" id="IPR036150">
    <property type="entry name" value="Cyt_b/b6_C_sf"/>
</dbReference>
<dbReference type="PIRSF" id="PIRSF038885">
    <property type="entry name" value="COB"/>
    <property type="match status" value="1"/>
</dbReference>
<evidence type="ECO:0000256" key="5">
    <source>
        <dbReference type="ARBA" id="ARBA00022448"/>
    </source>
</evidence>
<comment type="subcellular location">
    <subcellularLocation>
        <location evidence="2">Mitochondrion inner membrane</location>
        <topology evidence="2">Multi-pass membrane protein</topology>
    </subcellularLocation>
</comment>
<feature type="binding site" description="axial binding residue" evidence="19">
    <location>
        <position position="84"/>
    </location>
    <ligand>
        <name>heme b</name>
        <dbReference type="ChEBI" id="CHEBI:60344"/>
        <label>b562</label>
    </ligand>
    <ligandPart>
        <name>Fe</name>
        <dbReference type="ChEBI" id="CHEBI:18248"/>
    </ligandPart>
</feature>
<feature type="transmembrane region" description="Helical" evidence="20">
    <location>
        <begin position="348"/>
        <end position="373"/>
    </location>
</feature>
<keyword evidence="9 19" id="KW-0479">Metal-binding</keyword>
<feature type="transmembrane region" description="Helical" evidence="20">
    <location>
        <begin position="289"/>
        <end position="308"/>
    </location>
</feature>
<keyword evidence="5 20" id="KW-0813">Transport</keyword>
<feature type="transmembrane region" description="Helical" evidence="20">
    <location>
        <begin position="141"/>
        <end position="159"/>
    </location>
</feature>
<keyword evidence="7 20" id="KW-0679">Respiratory chain</keyword>
<evidence type="ECO:0000256" key="15">
    <source>
        <dbReference type="ARBA" id="ARBA00023128"/>
    </source>
</evidence>
<dbReference type="InterPro" id="IPR005798">
    <property type="entry name" value="Cyt_b/b6_C"/>
</dbReference>
<feature type="transmembrane region" description="Helical" evidence="20">
    <location>
        <begin position="230"/>
        <end position="251"/>
    </location>
</feature>
<evidence type="ECO:0000256" key="14">
    <source>
        <dbReference type="ARBA" id="ARBA00023075"/>
    </source>
</evidence>
<dbReference type="PANTHER" id="PTHR19271:SF16">
    <property type="entry name" value="CYTOCHROME B"/>
    <property type="match status" value="1"/>
</dbReference>
<protein>
    <recommendedName>
        <fullName evidence="4 20">Cytochrome b</fullName>
    </recommendedName>
</protein>
<evidence type="ECO:0000256" key="4">
    <source>
        <dbReference type="ARBA" id="ARBA00013531"/>
    </source>
</evidence>
<proteinExistence type="inferred from homology"/>
<comment type="similarity">
    <text evidence="17 20">Belongs to the cytochrome b family.</text>
</comment>
<geneLocation type="mitochondrion" evidence="23"/>
<accession>A0A9E8D2D7</accession>
<dbReference type="FunFam" id="1.20.810.10:FF:000002">
    <property type="entry name" value="Cytochrome b"/>
    <property type="match status" value="1"/>
</dbReference>
<evidence type="ECO:0000256" key="1">
    <source>
        <dbReference type="ARBA" id="ARBA00002566"/>
    </source>
</evidence>
<comment type="cofactor">
    <cofactor evidence="20">
        <name>heme b</name>
        <dbReference type="ChEBI" id="CHEBI:60344"/>
    </cofactor>
    <text evidence="20">Binds 2 heme groups non-covalently.</text>
</comment>
<dbReference type="CTD" id="4519"/>
<dbReference type="Gene3D" id="1.20.810.10">
    <property type="entry name" value="Cytochrome Bc1 Complex, Chain C"/>
    <property type="match status" value="1"/>
</dbReference>
<evidence type="ECO:0000256" key="2">
    <source>
        <dbReference type="ARBA" id="ARBA00004448"/>
    </source>
</evidence>
<feature type="binding site" description="axial binding residue" evidence="19">
    <location>
        <position position="197"/>
    </location>
    <ligand>
        <name>heme b</name>
        <dbReference type="ChEBI" id="CHEBI:60344"/>
        <label>b566</label>
    </ligand>
    <ligandPart>
        <name>Fe</name>
        <dbReference type="ChEBI" id="CHEBI:18248"/>
    </ligandPart>
</feature>
<evidence type="ECO:0000256" key="10">
    <source>
        <dbReference type="ARBA" id="ARBA00022792"/>
    </source>
</evidence>
<evidence type="ECO:0000256" key="11">
    <source>
        <dbReference type="ARBA" id="ARBA00022982"/>
    </source>
</evidence>
<evidence type="ECO:0000313" key="23">
    <source>
        <dbReference type="EMBL" id="UZG90802.1"/>
    </source>
</evidence>
<dbReference type="GO" id="GO:0016491">
    <property type="term" value="F:oxidoreductase activity"/>
    <property type="evidence" value="ECO:0007669"/>
    <property type="project" value="UniProtKB-UniRule"/>
</dbReference>
<dbReference type="InterPro" id="IPR016174">
    <property type="entry name" value="Di-haem_cyt_TM"/>
</dbReference>
<feature type="transmembrane region" description="Helical" evidence="20">
    <location>
        <begin position="31"/>
        <end position="57"/>
    </location>
</feature>
<dbReference type="SUPFAM" id="SSF81342">
    <property type="entry name" value="Transmembrane di-heme cytochromes"/>
    <property type="match status" value="1"/>
</dbReference>
<evidence type="ECO:0000256" key="8">
    <source>
        <dbReference type="ARBA" id="ARBA00022692"/>
    </source>
</evidence>
<feature type="transmembrane region" description="Helical" evidence="20">
    <location>
        <begin position="111"/>
        <end position="134"/>
    </location>
</feature>
<evidence type="ECO:0000256" key="6">
    <source>
        <dbReference type="ARBA" id="ARBA00022617"/>
    </source>
</evidence>
<evidence type="ECO:0000256" key="18">
    <source>
        <dbReference type="PIRSR" id="PIRSR038885-1"/>
    </source>
</evidence>
<feature type="binding site" evidence="18">
    <location>
        <position position="202"/>
    </location>
    <ligand>
        <name>a ubiquinone</name>
        <dbReference type="ChEBI" id="CHEBI:16389"/>
    </ligand>
</feature>
<feature type="transmembrane region" description="Helical" evidence="20">
    <location>
        <begin position="78"/>
        <end position="99"/>
    </location>
</feature>
<dbReference type="InterPro" id="IPR048260">
    <property type="entry name" value="Cytochrome_b_C_euk/bac"/>
</dbReference>
<keyword evidence="16 20" id="KW-0472">Membrane</keyword>
<dbReference type="InterPro" id="IPR048259">
    <property type="entry name" value="Cytochrome_b_N_euk/bac"/>
</dbReference>
<keyword evidence="12 20" id="KW-1133">Transmembrane helix</keyword>
<dbReference type="GO" id="GO:0005743">
    <property type="term" value="C:mitochondrial inner membrane"/>
    <property type="evidence" value="ECO:0007669"/>
    <property type="project" value="UniProtKB-SubCell"/>
</dbReference>
<feature type="domain" description="Cytochrome b/b6 N-terminal region profile" evidence="21">
    <location>
        <begin position="1"/>
        <end position="210"/>
    </location>
</feature>
<keyword evidence="14" id="KW-0830">Ubiquinone</keyword>
<comment type="cofactor">
    <cofactor evidence="19">
        <name>heme</name>
        <dbReference type="ChEBI" id="CHEBI:30413"/>
    </cofactor>
    <text evidence="19">Binds 2 heme groups non-covalently.</text>
</comment>
<dbReference type="CDD" id="cd00290">
    <property type="entry name" value="cytochrome_b_C"/>
    <property type="match status" value="1"/>
</dbReference>
<evidence type="ECO:0000256" key="17">
    <source>
        <dbReference type="ARBA" id="ARBA00061233"/>
    </source>
</evidence>
<keyword evidence="11 20" id="KW-0249">Electron transport</keyword>
<organism evidence="23">
    <name type="scientific">Phlugiolopsis brevis</name>
    <dbReference type="NCBI Taxonomy" id="2993985"/>
    <lineage>
        <taxon>Eukaryota</taxon>
        <taxon>Metazoa</taxon>
        <taxon>Ecdysozoa</taxon>
        <taxon>Arthropoda</taxon>
        <taxon>Hexapoda</taxon>
        <taxon>Insecta</taxon>
        <taxon>Pterygota</taxon>
        <taxon>Neoptera</taxon>
        <taxon>Polyneoptera</taxon>
        <taxon>Orthoptera</taxon>
        <taxon>Ensifera</taxon>
        <taxon>Tettigoniidea</taxon>
        <taxon>Tettigonioidea</taxon>
        <taxon>Tettigoniidae</taxon>
        <taxon>Meconematinae</taxon>
        <taxon>Phlugiolopsis</taxon>
    </lineage>
</organism>
<dbReference type="PANTHER" id="PTHR19271">
    <property type="entry name" value="CYTOCHROME B"/>
    <property type="match status" value="1"/>
</dbReference>
<dbReference type="GO" id="GO:0008121">
    <property type="term" value="F:quinol-cytochrome-c reductase activity"/>
    <property type="evidence" value="ECO:0007669"/>
    <property type="project" value="InterPro"/>
</dbReference>
<dbReference type="AlphaFoldDB" id="A0A9E8D2D7"/>
<dbReference type="GeneID" id="76816588"/>
<dbReference type="Pfam" id="PF00032">
    <property type="entry name" value="Cytochrom_B_C"/>
    <property type="match status" value="1"/>
</dbReference>
<evidence type="ECO:0000256" key="7">
    <source>
        <dbReference type="ARBA" id="ARBA00022660"/>
    </source>
</evidence>
<keyword evidence="8 20" id="KW-0812">Transmembrane</keyword>
<dbReference type="RefSeq" id="YP_010570940.1">
    <property type="nucleotide sequence ID" value="NC_068752.1"/>
</dbReference>
<feature type="domain" description="Cytochrome b/b6 C-terminal region profile" evidence="22">
    <location>
        <begin position="211"/>
        <end position="378"/>
    </location>
</feature>
<dbReference type="GO" id="GO:0046872">
    <property type="term" value="F:metal ion binding"/>
    <property type="evidence" value="ECO:0007669"/>
    <property type="project" value="UniProtKB-UniRule"/>
</dbReference>
<keyword evidence="15 20" id="KW-0496">Mitochondrion</keyword>
<keyword evidence="10" id="KW-0999">Mitochondrion inner membrane</keyword>